<proteinExistence type="predicted"/>
<dbReference type="Gene3D" id="1.20.120.520">
    <property type="entry name" value="nmb1532 protein domain like"/>
    <property type="match status" value="1"/>
</dbReference>
<accession>A0A2A2H116</accession>
<reference evidence="2 3" key="1">
    <citation type="journal article" date="2017" name="BMC Genomics">
        <title>Genomic analysis of methanogenic archaea reveals a shift towards energy conservation.</title>
        <authorList>
            <person name="Gilmore S.P."/>
            <person name="Henske J.K."/>
            <person name="Sexton J.A."/>
            <person name="Solomon K.V."/>
            <person name="Seppala S."/>
            <person name="Yoo J.I."/>
            <person name="Huyett L.M."/>
            <person name="Pressman A."/>
            <person name="Cogan J.Z."/>
            <person name="Kivenson V."/>
            <person name="Peng X."/>
            <person name="Tan Y."/>
            <person name="Valentine D.L."/>
            <person name="O'Malley M.A."/>
        </authorList>
    </citation>
    <scope>NUCLEOTIDE SEQUENCE [LARGE SCALE GENOMIC DNA]</scope>
    <source>
        <strain evidence="2 3">M.o.H.</strain>
    </source>
</reference>
<dbReference type="RefSeq" id="WP_069583789.1">
    <property type="nucleotide sequence ID" value="NZ_LMVM01000040.1"/>
</dbReference>
<dbReference type="PANTHER" id="PTHR35585:SF1">
    <property type="entry name" value="HHE DOMAIN PROTEIN (AFU_ORTHOLOGUE AFUA_4G00730)"/>
    <property type="match status" value="1"/>
</dbReference>
<dbReference type="Proteomes" id="UP000217784">
    <property type="component" value="Unassembled WGS sequence"/>
</dbReference>
<evidence type="ECO:0000259" key="1">
    <source>
        <dbReference type="Pfam" id="PF01814"/>
    </source>
</evidence>
<evidence type="ECO:0000313" key="3">
    <source>
        <dbReference type="Proteomes" id="UP000217784"/>
    </source>
</evidence>
<organism evidence="2 3">
    <name type="scientific">Methanobacterium bryantii</name>
    <dbReference type="NCBI Taxonomy" id="2161"/>
    <lineage>
        <taxon>Archaea</taxon>
        <taxon>Methanobacteriati</taxon>
        <taxon>Methanobacteriota</taxon>
        <taxon>Methanomada group</taxon>
        <taxon>Methanobacteria</taxon>
        <taxon>Methanobacteriales</taxon>
        <taxon>Methanobacteriaceae</taxon>
        <taxon>Methanobacterium</taxon>
    </lineage>
</organism>
<keyword evidence="3" id="KW-1185">Reference proteome</keyword>
<dbReference type="EMBL" id="LMVM01000040">
    <property type="protein sequence ID" value="PAV03088.1"/>
    <property type="molecule type" value="Genomic_DNA"/>
</dbReference>
<comment type="caution">
    <text evidence="2">The sequence shown here is derived from an EMBL/GenBank/DDBJ whole genome shotgun (WGS) entry which is preliminary data.</text>
</comment>
<dbReference type="PANTHER" id="PTHR35585">
    <property type="entry name" value="HHE DOMAIN PROTEIN (AFU_ORTHOLOGUE AFUA_4G00730)"/>
    <property type="match status" value="1"/>
</dbReference>
<evidence type="ECO:0000313" key="2">
    <source>
        <dbReference type="EMBL" id="PAV03088.1"/>
    </source>
</evidence>
<dbReference type="OrthoDB" id="106962at2157"/>
<gene>
    <name evidence="2" type="ORF">ASJ80_07405</name>
</gene>
<dbReference type="Pfam" id="PF01814">
    <property type="entry name" value="Hemerythrin"/>
    <property type="match status" value="1"/>
</dbReference>
<feature type="domain" description="Hemerythrin-like" evidence="1">
    <location>
        <begin position="6"/>
        <end position="112"/>
    </location>
</feature>
<dbReference type="InterPro" id="IPR012312">
    <property type="entry name" value="Hemerythrin-like"/>
</dbReference>
<name>A0A2A2H116_METBR</name>
<sequence>MAELFNMLKQDHQEVTDMLEQAIESKDPSQFPKVKKMLDVHMEGEEKFFYPILRNKDKEGMLEAYEEHKVGKKLISEISDTESGNETCIPKIKVLKDVLEHHIEEEESEIFDEAREVLNDQQEQKIVQQFEELKSQKM</sequence>
<protein>
    <recommendedName>
        <fullName evidence="1">Hemerythrin-like domain-containing protein</fullName>
    </recommendedName>
</protein>
<dbReference type="AlphaFoldDB" id="A0A2A2H116"/>